<dbReference type="SUPFAM" id="SSF160467">
    <property type="entry name" value="PH0987 N-terminal domain-like"/>
    <property type="match status" value="1"/>
</dbReference>
<proteinExistence type="predicted"/>
<keyword evidence="6" id="KW-1185">Reference proteome</keyword>
<evidence type="ECO:0000313" key="6">
    <source>
        <dbReference type="Proteomes" id="UP000230842"/>
    </source>
</evidence>
<dbReference type="RefSeq" id="WP_039348549.1">
    <property type="nucleotide sequence ID" value="NZ_PGEZ01000001.1"/>
</dbReference>
<comment type="caution">
    <text evidence="5">The sequence shown here is derived from an EMBL/GenBank/DDBJ whole genome shotgun (WGS) entry which is preliminary data.</text>
</comment>
<dbReference type="AlphaFoldDB" id="A0A0B2BM09"/>
<name>A0A0B2BM09_9ACTN</name>
<evidence type="ECO:0000259" key="4">
    <source>
        <dbReference type="SMART" id="SM00796"/>
    </source>
</evidence>
<dbReference type="Proteomes" id="UP000230842">
    <property type="component" value="Unassembled WGS sequence"/>
</dbReference>
<reference evidence="5 6" key="1">
    <citation type="submission" date="2017-11" db="EMBL/GenBank/DDBJ databases">
        <title>Genomic Encyclopedia of Archaeal and Bacterial Type Strains, Phase II (KMG-II): From Individual Species to Whole Genera.</title>
        <authorList>
            <person name="Goeker M."/>
        </authorList>
    </citation>
    <scope>NUCLEOTIDE SEQUENCE [LARGE SCALE GENOMIC DNA]</scope>
    <source>
        <strain evidence="5 6">DSM 27763</strain>
    </source>
</reference>
<feature type="domain" description="Carboxyltransferase" evidence="4">
    <location>
        <begin position="6"/>
        <end position="197"/>
    </location>
</feature>
<gene>
    <name evidence="5" type="ORF">CLV56_0633</name>
</gene>
<sequence length="209" mass="21836">MSVRAQRVVAYGDRAVLVELAGPDEVVAWTAALRAGPPGWLADLVPAARTVLVVGDGSLPVPQLAERVARIEADADAGGTSEGREVRIEVRYDGPDLAEVARATGLDEAAVVRAHTAGPWRVAFGGFAPGFAYLVGGDPRLRVGRRDAPRPRVPAGAVGLAGAYTGVYPRESPGGWQLIGHTDAALWDVRSDPPALLAPGDRVHFVEIG</sequence>
<evidence type="ECO:0000256" key="1">
    <source>
        <dbReference type="ARBA" id="ARBA00022741"/>
    </source>
</evidence>
<dbReference type="PANTHER" id="PTHR34698:SF2">
    <property type="entry name" value="5-OXOPROLINASE SUBUNIT B"/>
    <property type="match status" value="1"/>
</dbReference>
<dbReference type="Gene3D" id="2.40.100.10">
    <property type="entry name" value="Cyclophilin-like"/>
    <property type="match status" value="1"/>
</dbReference>
<dbReference type="Pfam" id="PF02682">
    <property type="entry name" value="CT_C_D"/>
    <property type="match status" value="1"/>
</dbReference>
<protein>
    <submittedName>
        <fullName evidence="5">KipI family sensor histidine kinase inhibitor</fullName>
    </submittedName>
</protein>
<dbReference type="Gene3D" id="3.30.1360.40">
    <property type="match status" value="1"/>
</dbReference>
<dbReference type="GO" id="GO:0005524">
    <property type="term" value="F:ATP binding"/>
    <property type="evidence" value="ECO:0007669"/>
    <property type="project" value="UniProtKB-KW"/>
</dbReference>
<organism evidence="5 6">
    <name type="scientific">Mumia flava</name>
    <dbReference type="NCBI Taxonomy" id="1348852"/>
    <lineage>
        <taxon>Bacteria</taxon>
        <taxon>Bacillati</taxon>
        <taxon>Actinomycetota</taxon>
        <taxon>Actinomycetes</taxon>
        <taxon>Propionibacteriales</taxon>
        <taxon>Nocardioidaceae</taxon>
        <taxon>Mumia</taxon>
    </lineage>
</organism>
<evidence type="ECO:0000256" key="2">
    <source>
        <dbReference type="ARBA" id="ARBA00022801"/>
    </source>
</evidence>
<dbReference type="SUPFAM" id="SSF50891">
    <property type="entry name" value="Cyclophilin-like"/>
    <property type="match status" value="1"/>
</dbReference>
<dbReference type="InterPro" id="IPR010016">
    <property type="entry name" value="PxpB"/>
</dbReference>
<keyword evidence="1" id="KW-0547">Nucleotide-binding</keyword>
<accession>A0A0B2BM09</accession>
<evidence type="ECO:0000256" key="3">
    <source>
        <dbReference type="ARBA" id="ARBA00022840"/>
    </source>
</evidence>
<dbReference type="SMART" id="SM00796">
    <property type="entry name" value="AHS1"/>
    <property type="match status" value="1"/>
</dbReference>
<dbReference type="EMBL" id="PGEZ01000001">
    <property type="protein sequence ID" value="PJJ56425.1"/>
    <property type="molecule type" value="Genomic_DNA"/>
</dbReference>
<dbReference type="InterPro" id="IPR003833">
    <property type="entry name" value="CT_C_D"/>
</dbReference>
<evidence type="ECO:0000313" key="5">
    <source>
        <dbReference type="EMBL" id="PJJ56425.1"/>
    </source>
</evidence>
<dbReference type="GO" id="GO:0016787">
    <property type="term" value="F:hydrolase activity"/>
    <property type="evidence" value="ECO:0007669"/>
    <property type="project" value="UniProtKB-KW"/>
</dbReference>
<keyword evidence="3" id="KW-0067">ATP-binding</keyword>
<dbReference type="InterPro" id="IPR029000">
    <property type="entry name" value="Cyclophilin-like_dom_sf"/>
</dbReference>
<keyword evidence="2" id="KW-0378">Hydrolase</keyword>
<dbReference type="PANTHER" id="PTHR34698">
    <property type="entry name" value="5-OXOPROLINASE SUBUNIT B"/>
    <property type="match status" value="1"/>
</dbReference>